<dbReference type="OrthoDB" id="405996at2759"/>
<gene>
    <name evidence="3" type="ORF">BABINDRAFT_15493</name>
</gene>
<dbReference type="GO" id="GO:0005783">
    <property type="term" value="C:endoplasmic reticulum"/>
    <property type="evidence" value="ECO:0007669"/>
    <property type="project" value="TreeGrafter"/>
</dbReference>
<evidence type="ECO:0000259" key="2">
    <source>
        <dbReference type="PROSITE" id="PS50275"/>
    </source>
</evidence>
<dbReference type="GO" id="GO:0034593">
    <property type="term" value="F:phosphatidylinositol bisphosphate phosphatase activity"/>
    <property type="evidence" value="ECO:0007669"/>
    <property type="project" value="UniProtKB-ARBA"/>
</dbReference>
<dbReference type="GO" id="GO:0046856">
    <property type="term" value="P:phosphatidylinositol dephosphorylation"/>
    <property type="evidence" value="ECO:0007669"/>
    <property type="project" value="TreeGrafter"/>
</dbReference>
<dbReference type="EMBL" id="KV454440">
    <property type="protein sequence ID" value="ODQ77515.1"/>
    <property type="molecule type" value="Genomic_DNA"/>
</dbReference>
<dbReference type="PANTHER" id="PTHR45662">
    <property type="entry name" value="PHOSPHATIDYLINOSITIDE PHOSPHATASE SAC1"/>
    <property type="match status" value="1"/>
</dbReference>
<evidence type="ECO:0000256" key="1">
    <source>
        <dbReference type="SAM" id="Phobius"/>
    </source>
</evidence>
<accession>A0A1E3QIJ0</accession>
<dbReference type="STRING" id="984486.A0A1E3QIJ0"/>
<dbReference type="Pfam" id="PF02383">
    <property type="entry name" value="Syja_N"/>
    <property type="match status" value="1"/>
</dbReference>
<evidence type="ECO:0000313" key="3">
    <source>
        <dbReference type="EMBL" id="ODQ77515.1"/>
    </source>
</evidence>
<feature type="transmembrane region" description="Helical" evidence="1">
    <location>
        <begin position="480"/>
        <end position="502"/>
    </location>
</feature>
<dbReference type="GeneID" id="30145123"/>
<keyword evidence="4" id="KW-1185">Reference proteome</keyword>
<organism evidence="3 4">
    <name type="scientific">Babjeviella inositovora NRRL Y-12698</name>
    <dbReference type="NCBI Taxonomy" id="984486"/>
    <lineage>
        <taxon>Eukaryota</taxon>
        <taxon>Fungi</taxon>
        <taxon>Dikarya</taxon>
        <taxon>Ascomycota</taxon>
        <taxon>Saccharomycotina</taxon>
        <taxon>Pichiomycetes</taxon>
        <taxon>Serinales incertae sedis</taxon>
        <taxon>Babjeviella</taxon>
    </lineage>
</organism>
<name>A0A1E3QIJ0_9ASCO</name>
<dbReference type="RefSeq" id="XP_018982843.1">
    <property type="nucleotide sequence ID" value="XM_019127270.1"/>
</dbReference>
<protein>
    <recommendedName>
        <fullName evidence="2">SAC domain-containing protein</fullName>
    </recommendedName>
</protein>
<feature type="domain" description="SAC" evidence="2">
    <location>
        <begin position="103"/>
        <end position="413"/>
    </location>
</feature>
<sequence>MLFYSQSTDGTVYVKDTDASTLIVSSDAITVSKDADLGLQGTPAAALLGVLRLKLNKYVVLAETAEAVGSFNGASFFHARTFKVLNVTNRMDDEDELHFLHLLNLHLSKATLYFSDAYDLTNSLQRQHEKAAADSRFFWNRHMCQDIAFERFVTPFIYGYVKFVEAQIGGRRVSFGLVTRRSTMRAGTRYLRRGIDDEGNVGNFNETEQILLVDGKQYSYLQTRGSVPVFWCEVNNIKYRPNLFVNKEASLAPAKKHFQEQTQLYGKNYLVNLVDQEGYELPVKEAYEDVVALLGDARLQYIYFDFHHECRKMQWHRVKLLLEQLTALGYSNRDYFSSEGSKQTSVVRTNCMDCLDRTNVVQSMLARWILQEQLIETGVVDKTPWEIVSPAFNLVFQNMWADNADAVSFAYSGTGALKTDFTRTGSRTKIGALNDLSNSITRYYRNNLEDGERQDAFDIALGNFHAYESVVSPFADARPLFVQAVPSLIAASFIVTLASFFYPRGGAVFGGQNLVFLLGSVLVGLGLLQYVISHGSQYVQWPKLVPVNFLAKKPVSGGVEFVRGDTAKTPDDVKTTTIAPSATPVPRKAPIIVQANEPKDFRVTTSHISLLVKIDLIGCFGDLFVLLDDVHERLHTNPFLRDHEFLRSENRKYQRSPKTQRGVGTSLQGMARECTRRGYAKLDRTDPRFVVDFKEVDRRINEMFLMCVELDMGTRLDAVIELPDRFHAVNQTEFYKRMVETHGTQEIYRELAKAVSGINKSLLESSFAWREETNSFNEPQLRGVARDLARHLRHLQRYTRALAYLLASSEASLEDYLSPHEYIHAQLYLYPSSAVDDFLAVIDGGIVANVWPLAEFFFPKVEYFHKQLEANEFLPPLRDPELVVLLTEFREKSLDIYSAKVQYTQATKNRVSSRMTIRAVWLFFECLLDYVTGLAEFVSVFSTTYVEFLEGLTEEERAEYQYSDDVVVETCKYAAFMVDYDWILSVMRELRRTTIDSLGVQGVQGTLRNAYCDAWLAAKHLPVPVFDNLESMECDPRALLPRYSETTRGLFKYSAYLASEVKPPGCQDIRVE</sequence>
<feature type="transmembrane region" description="Helical" evidence="1">
    <location>
        <begin position="514"/>
        <end position="532"/>
    </location>
</feature>
<dbReference type="InterPro" id="IPR002013">
    <property type="entry name" value="SAC_dom"/>
</dbReference>
<dbReference type="PANTHER" id="PTHR45662:SF2">
    <property type="entry name" value="PHOSPHATIDYLINOSITOL-3-PHOSPHATASE SAC1"/>
    <property type="match status" value="1"/>
</dbReference>
<dbReference type="PROSITE" id="PS50275">
    <property type="entry name" value="SAC"/>
    <property type="match status" value="1"/>
</dbReference>
<proteinExistence type="predicted"/>
<reference evidence="4" key="1">
    <citation type="submission" date="2016-05" db="EMBL/GenBank/DDBJ databases">
        <title>Comparative genomics of biotechnologically important yeasts.</title>
        <authorList>
            <consortium name="DOE Joint Genome Institute"/>
            <person name="Riley R."/>
            <person name="Haridas S."/>
            <person name="Wolfe K.H."/>
            <person name="Lopes M.R."/>
            <person name="Hittinger C.T."/>
            <person name="Goker M."/>
            <person name="Salamov A."/>
            <person name="Wisecaver J."/>
            <person name="Long T.M."/>
            <person name="Aerts A.L."/>
            <person name="Barry K."/>
            <person name="Choi C."/>
            <person name="Clum A."/>
            <person name="Coughlan A.Y."/>
            <person name="Deshpande S."/>
            <person name="Douglass A.P."/>
            <person name="Hanson S.J."/>
            <person name="Klenk H.-P."/>
            <person name="Labutti K."/>
            <person name="Lapidus A."/>
            <person name="Lindquist E."/>
            <person name="Lipzen A."/>
            <person name="Meier-Kolthoff J.P."/>
            <person name="Ohm R.A."/>
            <person name="Otillar R.P."/>
            <person name="Pangilinan J."/>
            <person name="Peng Y."/>
            <person name="Rokas A."/>
            <person name="Rosa C.A."/>
            <person name="Scheuner C."/>
            <person name="Sibirny A.A."/>
            <person name="Slot J.C."/>
            <person name="Stielow J.B."/>
            <person name="Sun H."/>
            <person name="Kurtzman C.P."/>
            <person name="Blackwell M."/>
            <person name="Grigoriev I.V."/>
            <person name="Jeffries T.W."/>
        </authorList>
    </citation>
    <scope>NUCLEOTIDE SEQUENCE [LARGE SCALE GENOMIC DNA]</scope>
    <source>
        <strain evidence="4">NRRL Y-12698</strain>
    </source>
</reference>
<evidence type="ECO:0000313" key="4">
    <source>
        <dbReference type="Proteomes" id="UP000094336"/>
    </source>
</evidence>
<dbReference type="GO" id="GO:0043812">
    <property type="term" value="F:phosphatidylinositol-4-phosphate phosphatase activity"/>
    <property type="evidence" value="ECO:0007669"/>
    <property type="project" value="TreeGrafter"/>
</dbReference>
<keyword evidence="1" id="KW-0472">Membrane</keyword>
<keyword evidence="1" id="KW-1133">Transmembrane helix</keyword>
<dbReference type="AlphaFoldDB" id="A0A1E3QIJ0"/>
<dbReference type="Proteomes" id="UP000094336">
    <property type="component" value="Unassembled WGS sequence"/>
</dbReference>
<keyword evidence="1" id="KW-0812">Transmembrane</keyword>